<evidence type="ECO:0000313" key="9">
    <source>
        <dbReference type="EMBL" id="MBC8596535.1"/>
    </source>
</evidence>
<dbReference type="GO" id="GO:0055085">
    <property type="term" value="P:transmembrane transport"/>
    <property type="evidence" value="ECO:0007669"/>
    <property type="project" value="InterPro"/>
</dbReference>
<name>A0A926ITF7_9FIRM</name>
<accession>A0A926ITF7</accession>
<evidence type="ECO:0000256" key="1">
    <source>
        <dbReference type="ARBA" id="ARBA00004651"/>
    </source>
</evidence>
<dbReference type="EMBL" id="JACRTE010000006">
    <property type="protein sequence ID" value="MBC8596535.1"/>
    <property type="molecule type" value="Genomic_DNA"/>
</dbReference>
<dbReference type="Pfam" id="PF00528">
    <property type="entry name" value="BPD_transp_1"/>
    <property type="match status" value="1"/>
</dbReference>
<comment type="caution">
    <text evidence="9">The sequence shown here is derived from an EMBL/GenBank/DDBJ whole genome shotgun (WGS) entry which is preliminary data.</text>
</comment>
<feature type="domain" description="ABC transmembrane type-1" evidence="8">
    <location>
        <begin position="41"/>
        <end position="259"/>
    </location>
</feature>
<dbReference type="InterPro" id="IPR035906">
    <property type="entry name" value="MetI-like_sf"/>
</dbReference>
<dbReference type="GO" id="GO:0005886">
    <property type="term" value="C:plasma membrane"/>
    <property type="evidence" value="ECO:0007669"/>
    <property type="project" value="UniProtKB-SubCell"/>
</dbReference>
<feature type="transmembrane region" description="Helical" evidence="7">
    <location>
        <begin position="45"/>
        <end position="69"/>
    </location>
</feature>
<dbReference type="InterPro" id="IPR050809">
    <property type="entry name" value="UgpAE/MalFG_permease"/>
</dbReference>
<organism evidence="9 10">
    <name type="scientific">Qingrenia yutianensis</name>
    <dbReference type="NCBI Taxonomy" id="2763676"/>
    <lineage>
        <taxon>Bacteria</taxon>
        <taxon>Bacillati</taxon>
        <taxon>Bacillota</taxon>
        <taxon>Clostridia</taxon>
        <taxon>Eubacteriales</taxon>
        <taxon>Oscillospiraceae</taxon>
        <taxon>Qingrenia</taxon>
    </lineage>
</organism>
<dbReference type="Proteomes" id="UP000647416">
    <property type="component" value="Unassembled WGS sequence"/>
</dbReference>
<feature type="transmembrane region" description="Helical" evidence="7">
    <location>
        <begin position="177"/>
        <end position="200"/>
    </location>
</feature>
<feature type="transmembrane region" description="Helical" evidence="7">
    <location>
        <begin position="238"/>
        <end position="259"/>
    </location>
</feature>
<protein>
    <submittedName>
        <fullName evidence="9">Sugar ABC transporter permease</fullName>
    </submittedName>
</protein>
<keyword evidence="4 7" id="KW-0812">Transmembrane</keyword>
<reference evidence="9" key="1">
    <citation type="submission" date="2020-08" db="EMBL/GenBank/DDBJ databases">
        <title>Genome public.</title>
        <authorList>
            <person name="Liu C."/>
            <person name="Sun Q."/>
        </authorList>
    </citation>
    <scope>NUCLEOTIDE SEQUENCE</scope>
    <source>
        <strain evidence="9">NSJ-50</strain>
    </source>
</reference>
<dbReference type="PANTHER" id="PTHR43227">
    <property type="entry name" value="BLL4140 PROTEIN"/>
    <property type="match status" value="1"/>
</dbReference>
<evidence type="ECO:0000256" key="5">
    <source>
        <dbReference type="ARBA" id="ARBA00022989"/>
    </source>
</evidence>
<keyword evidence="6 7" id="KW-0472">Membrane</keyword>
<dbReference type="AlphaFoldDB" id="A0A926ITF7"/>
<evidence type="ECO:0000256" key="4">
    <source>
        <dbReference type="ARBA" id="ARBA00022692"/>
    </source>
</evidence>
<sequence>MAGLQIAFKDFDVAKGIFGSPWAGVKYFKKFINSYQFLRIIRNTFVLSIYSLIARFPVPIILAICINVMQNKYFKKTTQMVIYMPHFISVVVLVGMLNQFFNPYVGLYGNIYKILNGANAPDIMTNPASFLHMYVWSGVWQNMGWDSIIYIAALSGVSPDLHEAAQVDGASRLRRVFSIDIPAIMPTVVILLILNIGQLMNLGFEKIFLMQNNVNLRFSEVISTYVYKEGISSGGGNYSYATAIGLFNSVINFVLVVTVNKLARKYNESGLW</sequence>
<comment type="subcellular location">
    <subcellularLocation>
        <location evidence="1 7">Cell membrane</location>
        <topology evidence="1 7">Multi-pass membrane protein</topology>
    </subcellularLocation>
</comment>
<dbReference type="PANTHER" id="PTHR43227:SF11">
    <property type="entry name" value="BLL4140 PROTEIN"/>
    <property type="match status" value="1"/>
</dbReference>
<feature type="transmembrane region" description="Helical" evidence="7">
    <location>
        <begin position="81"/>
        <end position="101"/>
    </location>
</feature>
<proteinExistence type="inferred from homology"/>
<evidence type="ECO:0000313" key="10">
    <source>
        <dbReference type="Proteomes" id="UP000647416"/>
    </source>
</evidence>
<evidence type="ECO:0000259" key="8">
    <source>
        <dbReference type="PROSITE" id="PS50928"/>
    </source>
</evidence>
<dbReference type="PROSITE" id="PS50928">
    <property type="entry name" value="ABC_TM1"/>
    <property type="match status" value="1"/>
</dbReference>
<keyword evidence="10" id="KW-1185">Reference proteome</keyword>
<evidence type="ECO:0000256" key="2">
    <source>
        <dbReference type="ARBA" id="ARBA00022448"/>
    </source>
</evidence>
<gene>
    <name evidence="9" type="ORF">H8706_06590</name>
</gene>
<evidence type="ECO:0000256" key="6">
    <source>
        <dbReference type="ARBA" id="ARBA00023136"/>
    </source>
</evidence>
<dbReference type="InterPro" id="IPR000515">
    <property type="entry name" value="MetI-like"/>
</dbReference>
<keyword evidence="2 7" id="KW-0813">Transport</keyword>
<evidence type="ECO:0000256" key="3">
    <source>
        <dbReference type="ARBA" id="ARBA00022475"/>
    </source>
</evidence>
<dbReference type="SUPFAM" id="SSF161098">
    <property type="entry name" value="MetI-like"/>
    <property type="match status" value="1"/>
</dbReference>
<keyword evidence="5 7" id="KW-1133">Transmembrane helix</keyword>
<dbReference type="CDD" id="cd06261">
    <property type="entry name" value="TM_PBP2"/>
    <property type="match status" value="1"/>
</dbReference>
<comment type="similarity">
    <text evidence="7">Belongs to the binding-protein-dependent transport system permease family.</text>
</comment>
<keyword evidence="3" id="KW-1003">Cell membrane</keyword>
<dbReference type="Gene3D" id="1.10.3720.10">
    <property type="entry name" value="MetI-like"/>
    <property type="match status" value="1"/>
</dbReference>
<evidence type="ECO:0000256" key="7">
    <source>
        <dbReference type="RuleBase" id="RU363032"/>
    </source>
</evidence>